<evidence type="ECO:0000256" key="5">
    <source>
        <dbReference type="SAM" id="Phobius"/>
    </source>
</evidence>
<dbReference type="STRING" id="1798375.A2773_07085"/>
<evidence type="ECO:0000256" key="2">
    <source>
        <dbReference type="ARBA" id="ARBA00022692"/>
    </source>
</evidence>
<keyword evidence="2 5" id="KW-0812">Transmembrane</keyword>
<reference evidence="6 7" key="1">
    <citation type="journal article" date="2016" name="Nat. Commun.">
        <title>Thousands of microbial genomes shed light on interconnected biogeochemical processes in an aquifer system.</title>
        <authorList>
            <person name="Anantharaman K."/>
            <person name="Brown C.T."/>
            <person name="Hug L.A."/>
            <person name="Sharon I."/>
            <person name="Castelle C.J."/>
            <person name="Probst A.J."/>
            <person name="Thomas B.C."/>
            <person name="Singh A."/>
            <person name="Wilkins M.J."/>
            <person name="Karaoz U."/>
            <person name="Brodie E.L."/>
            <person name="Williams K.H."/>
            <person name="Hubbard S.S."/>
            <person name="Banfield J.F."/>
        </authorList>
    </citation>
    <scope>NUCLEOTIDE SEQUENCE [LARGE SCALE GENOMIC DNA]</scope>
</reference>
<name>A0A1F5ZR78_9BACT</name>
<evidence type="ECO:0000256" key="3">
    <source>
        <dbReference type="ARBA" id="ARBA00022989"/>
    </source>
</evidence>
<comment type="caution">
    <text evidence="6">The sequence shown here is derived from an EMBL/GenBank/DDBJ whole genome shotgun (WGS) entry which is preliminary data.</text>
</comment>
<proteinExistence type="predicted"/>
<protein>
    <recommendedName>
        <fullName evidence="8">DUF4870 domain-containing protein</fullName>
    </recommendedName>
</protein>
<evidence type="ECO:0000256" key="1">
    <source>
        <dbReference type="ARBA" id="ARBA00004141"/>
    </source>
</evidence>
<feature type="transmembrane region" description="Helical" evidence="5">
    <location>
        <begin position="12"/>
        <end position="31"/>
    </location>
</feature>
<organism evidence="6 7">
    <name type="scientific">Candidatus Gottesmanbacteria bacterium RIFCSPHIGHO2_01_FULL_39_10</name>
    <dbReference type="NCBI Taxonomy" id="1798375"/>
    <lineage>
        <taxon>Bacteria</taxon>
        <taxon>Candidatus Gottesmaniibacteriota</taxon>
    </lineage>
</organism>
<keyword evidence="4 5" id="KW-0472">Membrane</keyword>
<dbReference type="PANTHER" id="PTHR36460">
    <property type="entry name" value="UPF0132 DOMAIN PROTEIN (AFU_ORTHOLOGUE AFUA_3G10255)"/>
    <property type="match status" value="1"/>
</dbReference>
<sequence>MHLATTTSDERVKGALSYLLGPITGIVFLLIEKENQFIRFHAMQSTLVFGAILLINIVLGIVPILGWIIAVILSPFLAIVSFVLWLLLMWKAYSGEKYKLPYFGDLAEKQLANLGK</sequence>
<accession>A0A1F5ZR78</accession>
<gene>
    <name evidence="6" type="ORF">A2773_07085</name>
</gene>
<keyword evidence="3 5" id="KW-1133">Transmembrane helix</keyword>
<dbReference type="GO" id="GO:0016020">
    <property type="term" value="C:membrane"/>
    <property type="evidence" value="ECO:0007669"/>
    <property type="project" value="UniProtKB-SubCell"/>
</dbReference>
<evidence type="ECO:0000256" key="4">
    <source>
        <dbReference type="ARBA" id="ARBA00023136"/>
    </source>
</evidence>
<dbReference type="Pfam" id="PF09685">
    <property type="entry name" value="MamF_MmsF"/>
    <property type="match status" value="1"/>
</dbReference>
<dbReference type="EMBL" id="MFJE01000011">
    <property type="protein sequence ID" value="OGG14844.1"/>
    <property type="molecule type" value="Genomic_DNA"/>
</dbReference>
<feature type="transmembrane region" description="Helical" evidence="5">
    <location>
        <begin position="43"/>
        <end position="62"/>
    </location>
</feature>
<evidence type="ECO:0008006" key="8">
    <source>
        <dbReference type="Google" id="ProtNLM"/>
    </source>
</evidence>
<dbReference type="PANTHER" id="PTHR36460:SF1">
    <property type="entry name" value="UPF0132 DOMAIN PROTEIN (AFU_ORTHOLOGUE AFUA_3G10255)"/>
    <property type="match status" value="1"/>
</dbReference>
<comment type="subcellular location">
    <subcellularLocation>
        <location evidence="1">Membrane</location>
        <topology evidence="1">Multi-pass membrane protein</topology>
    </subcellularLocation>
</comment>
<dbReference type="Proteomes" id="UP000177383">
    <property type="component" value="Unassembled WGS sequence"/>
</dbReference>
<dbReference type="AlphaFoldDB" id="A0A1F5ZR78"/>
<evidence type="ECO:0000313" key="6">
    <source>
        <dbReference type="EMBL" id="OGG14844.1"/>
    </source>
</evidence>
<evidence type="ECO:0000313" key="7">
    <source>
        <dbReference type="Proteomes" id="UP000177383"/>
    </source>
</evidence>
<feature type="transmembrane region" description="Helical" evidence="5">
    <location>
        <begin position="68"/>
        <end position="90"/>
    </location>
</feature>
<dbReference type="InterPro" id="IPR019109">
    <property type="entry name" value="MamF_MmsF"/>
</dbReference>